<sequence length="104" mass="11837">MNYAVAISVPTNEILDLLPSEYPNPEEIQIKKEAKERKGLSKEAKSVIMLVLNTPDELRRAVGFGARTKPVSKRMITAYLKSVGWHEITIRETYVELKEFVNGF</sequence>
<gene>
    <name evidence="1" type="ORF">MM415B02848_0002</name>
</gene>
<organism evidence="1">
    <name type="scientific">viral metagenome</name>
    <dbReference type="NCBI Taxonomy" id="1070528"/>
    <lineage>
        <taxon>unclassified sequences</taxon>
        <taxon>metagenomes</taxon>
        <taxon>organismal metagenomes</taxon>
    </lineage>
</organism>
<dbReference type="AlphaFoldDB" id="A0A6M3L2E3"/>
<name>A0A6M3L2E3_9ZZZZ</name>
<protein>
    <submittedName>
        <fullName evidence="1">Uncharacterized protein</fullName>
    </submittedName>
</protein>
<accession>A0A6M3L2E3</accession>
<evidence type="ECO:0000313" key="1">
    <source>
        <dbReference type="EMBL" id="QJA88002.1"/>
    </source>
</evidence>
<proteinExistence type="predicted"/>
<reference evidence="1" key="1">
    <citation type="submission" date="2020-03" db="EMBL/GenBank/DDBJ databases">
        <title>The deep terrestrial virosphere.</title>
        <authorList>
            <person name="Holmfeldt K."/>
            <person name="Nilsson E."/>
            <person name="Simone D."/>
            <person name="Lopez-Fernandez M."/>
            <person name="Wu X."/>
            <person name="de Brujin I."/>
            <person name="Lundin D."/>
            <person name="Andersson A."/>
            <person name="Bertilsson S."/>
            <person name="Dopson M."/>
        </authorList>
    </citation>
    <scope>NUCLEOTIDE SEQUENCE</scope>
    <source>
        <strain evidence="1">MM415B02848</strain>
    </source>
</reference>
<dbReference type="EMBL" id="MT142747">
    <property type="protein sequence ID" value="QJA88002.1"/>
    <property type="molecule type" value="Genomic_DNA"/>
</dbReference>